<dbReference type="PROSITE" id="PS51257">
    <property type="entry name" value="PROKAR_LIPOPROTEIN"/>
    <property type="match status" value="1"/>
</dbReference>
<accession>A0A2S2DPY1</accession>
<evidence type="ECO:0000256" key="1">
    <source>
        <dbReference type="SAM" id="SignalP"/>
    </source>
</evidence>
<dbReference type="RefSeq" id="WP_109347404.1">
    <property type="nucleotide sequence ID" value="NZ_CP029343.1"/>
</dbReference>
<organism evidence="2 3">
    <name type="scientific">Massilia oculi</name>
    <dbReference type="NCBI Taxonomy" id="945844"/>
    <lineage>
        <taxon>Bacteria</taxon>
        <taxon>Pseudomonadati</taxon>
        <taxon>Pseudomonadota</taxon>
        <taxon>Betaproteobacteria</taxon>
        <taxon>Burkholderiales</taxon>
        <taxon>Oxalobacteraceae</taxon>
        <taxon>Telluria group</taxon>
        <taxon>Massilia</taxon>
    </lineage>
</organism>
<evidence type="ECO:0008006" key="4">
    <source>
        <dbReference type="Google" id="ProtNLM"/>
    </source>
</evidence>
<feature type="chain" id="PRO_5015423439" description="Lipoprotein" evidence="1">
    <location>
        <begin position="18"/>
        <end position="72"/>
    </location>
</feature>
<dbReference type="AlphaFoldDB" id="A0A2S2DPY1"/>
<proteinExistence type="predicted"/>
<protein>
    <recommendedName>
        <fullName evidence="4">Lipoprotein</fullName>
    </recommendedName>
</protein>
<keyword evidence="3" id="KW-1185">Reference proteome</keyword>
<reference evidence="2 3" key="1">
    <citation type="submission" date="2018-05" db="EMBL/GenBank/DDBJ databases">
        <title>Complete genome sequence of Massilia oculi sp. nov. CCUG 43427T (=DSM 26321T), the type strain of M. oculi, and comparison with genome sequences of other Massilia strains.</title>
        <authorList>
            <person name="Zhu B."/>
        </authorList>
    </citation>
    <scope>NUCLEOTIDE SEQUENCE [LARGE SCALE GENOMIC DNA]</scope>
    <source>
        <strain evidence="2 3">CCUG 43427</strain>
    </source>
</reference>
<dbReference type="EMBL" id="CP029343">
    <property type="protein sequence ID" value="AWL07109.1"/>
    <property type="molecule type" value="Genomic_DNA"/>
</dbReference>
<name>A0A2S2DPY1_9BURK</name>
<evidence type="ECO:0000313" key="2">
    <source>
        <dbReference type="EMBL" id="AWL07109.1"/>
    </source>
</evidence>
<evidence type="ECO:0000313" key="3">
    <source>
        <dbReference type="Proteomes" id="UP000245820"/>
    </source>
</evidence>
<dbReference type="KEGG" id="mtim:DIR46_23565"/>
<gene>
    <name evidence="2" type="ORF">DIR46_23565</name>
</gene>
<feature type="signal peptide" evidence="1">
    <location>
        <begin position="1"/>
        <end position="17"/>
    </location>
</feature>
<sequence length="72" mass="8489">MKLIKPCALILPALLLAGCLEVDQHPPWLHGEYAGKKDDRHYHRRFHDDRLAWWATVENRNGKQNEYNRANP</sequence>
<dbReference type="Proteomes" id="UP000245820">
    <property type="component" value="Chromosome"/>
</dbReference>
<keyword evidence="1" id="KW-0732">Signal</keyword>